<dbReference type="PANTHER" id="PTHR21060">
    <property type="entry name" value="ACETATE KINASE"/>
    <property type="match status" value="1"/>
</dbReference>
<keyword evidence="4 9" id="KW-0479">Metal-binding</keyword>
<dbReference type="AlphaFoldDB" id="A0A511BNS8"/>
<dbReference type="PIRSF" id="PIRSF000722">
    <property type="entry name" value="Acetate_prop_kin"/>
    <property type="match status" value="1"/>
</dbReference>
<dbReference type="GO" id="GO:0006085">
    <property type="term" value="P:acetyl-CoA biosynthetic process"/>
    <property type="evidence" value="ECO:0007669"/>
    <property type="project" value="UniProtKB-UniRule"/>
</dbReference>
<dbReference type="NCBIfam" id="TIGR00016">
    <property type="entry name" value="ackA"/>
    <property type="match status" value="1"/>
</dbReference>
<dbReference type="UniPathway" id="UPA00340">
    <property type="reaction ID" value="UER00458"/>
</dbReference>
<feature type="site" description="Transition state stabilizer" evidence="9">
    <location>
        <position position="243"/>
    </location>
</feature>
<feature type="binding site" evidence="9">
    <location>
        <begin position="285"/>
        <end position="287"/>
    </location>
    <ligand>
        <name>ATP</name>
        <dbReference type="ChEBI" id="CHEBI:30616"/>
    </ligand>
</feature>
<comment type="pathway">
    <text evidence="9">Metabolic intermediate biosynthesis; acetyl-CoA biosynthesis; acetyl-CoA from acetate: step 1/2.</text>
</comment>
<keyword evidence="8 9" id="KW-0460">Magnesium</keyword>
<feature type="binding site" evidence="9">
    <location>
        <position position="382"/>
    </location>
    <ligand>
        <name>Mg(2+)</name>
        <dbReference type="ChEBI" id="CHEBI:18420"/>
    </ligand>
</feature>
<dbReference type="OrthoDB" id="9802453at2"/>
<dbReference type="EC" id="2.7.2.1" evidence="9"/>
<comment type="cofactor">
    <cofactor evidence="9">
        <name>Mg(2+)</name>
        <dbReference type="ChEBI" id="CHEBI:18420"/>
    </cofactor>
    <cofactor evidence="9">
        <name>Mn(2+)</name>
        <dbReference type="ChEBI" id="CHEBI:29035"/>
    </cofactor>
    <text evidence="9">Mg(2+). Can also accept Mn(2+).</text>
</comment>
<keyword evidence="2 9" id="KW-0963">Cytoplasm</keyword>
<dbReference type="GO" id="GO:0005829">
    <property type="term" value="C:cytosol"/>
    <property type="evidence" value="ECO:0007669"/>
    <property type="project" value="TreeGrafter"/>
</dbReference>
<evidence type="ECO:0000256" key="8">
    <source>
        <dbReference type="ARBA" id="ARBA00022842"/>
    </source>
</evidence>
<dbReference type="HAMAP" id="MF_00020">
    <property type="entry name" value="Acetate_kinase"/>
    <property type="match status" value="1"/>
</dbReference>
<feature type="binding site" evidence="9">
    <location>
        <position position="11"/>
    </location>
    <ligand>
        <name>Mg(2+)</name>
        <dbReference type="ChEBI" id="CHEBI:18420"/>
    </ligand>
</feature>
<keyword evidence="6 9" id="KW-0418">Kinase</keyword>
<protein>
    <recommendedName>
        <fullName evidence="9">Acetate kinase</fullName>
        <ecNumber evidence="9">2.7.2.1</ecNumber>
    </recommendedName>
    <alternativeName>
        <fullName evidence="9">Acetokinase</fullName>
    </alternativeName>
</protein>
<comment type="catalytic activity">
    <reaction evidence="9">
        <text>acetate + ATP = acetyl phosphate + ADP</text>
        <dbReference type="Rhea" id="RHEA:11352"/>
        <dbReference type="ChEBI" id="CHEBI:22191"/>
        <dbReference type="ChEBI" id="CHEBI:30089"/>
        <dbReference type="ChEBI" id="CHEBI:30616"/>
        <dbReference type="ChEBI" id="CHEBI:456216"/>
        <dbReference type="EC" id="2.7.2.1"/>
    </reaction>
</comment>
<dbReference type="PROSITE" id="PS01076">
    <property type="entry name" value="ACETATE_KINASE_2"/>
    <property type="match status" value="1"/>
</dbReference>
<dbReference type="GO" id="GO:0006083">
    <property type="term" value="P:acetate metabolic process"/>
    <property type="evidence" value="ECO:0007669"/>
    <property type="project" value="TreeGrafter"/>
</dbReference>
<evidence type="ECO:0000313" key="13">
    <source>
        <dbReference type="Proteomes" id="UP000321405"/>
    </source>
</evidence>
<feature type="active site" description="Proton donor/acceptor" evidence="9">
    <location>
        <position position="152"/>
    </location>
</feature>
<keyword evidence="3 9" id="KW-0808">Transferase</keyword>
<proteinExistence type="inferred from homology"/>
<evidence type="ECO:0000256" key="3">
    <source>
        <dbReference type="ARBA" id="ARBA00022679"/>
    </source>
</evidence>
<dbReference type="GO" id="GO:0000287">
    <property type="term" value="F:magnesium ion binding"/>
    <property type="evidence" value="ECO:0007669"/>
    <property type="project" value="UniProtKB-UniRule"/>
</dbReference>
<feature type="binding site" evidence="9">
    <location>
        <begin position="210"/>
        <end position="214"/>
    </location>
    <ligand>
        <name>ATP</name>
        <dbReference type="ChEBI" id="CHEBI:30616"/>
    </ligand>
</feature>
<feature type="region of interest" description="Disordered" evidence="11">
    <location>
        <begin position="42"/>
        <end position="65"/>
    </location>
</feature>
<feature type="site" description="Transition state stabilizer" evidence="9">
    <location>
        <position position="183"/>
    </location>
</feature>
<evidence type="ECO:0000256" key="11">
    <source>
        <dbReference type="SAM" id="MobiDB-lite"/>
    </source>
</evidence>
<keyword evidence="7 9" id="KW-0067">ATP-binding</keyword>
<dbReference type="PRINTS" id="PR00471">
    <property type="entry name" value="ACETATEKNASE"/>
</dbReference>
<evidence type="ECO:0000256" key="9">
    <source>
        <dbReference type="HAMAP-Rule" id="MF_00020"/>
    </source>
</evidence>
<evidence type="ECO:0000256" key="1">
    <source>
        <dbReference type="ARBA" id="ARBA00008748"/>
    </source>
</evidence>
<evidence type="ECO:0000256" key="7">
    <source>
        <dbReference type="ARBA" id="ARBA00022840"/>
    </source>
</evidence>
<comment type="function">
    <text evidence="9">Catalyzes the formation of acetyl phosphate from acetate and ATP. Can also catalyze the reverse reaction.</text>
</comment>
<feature type="binding site" evidence="9">
    <location>
        <position position="18"/>
    </location>
    <ligand>
        <name>ATP</name>
        <dbReference type="ChEBI" id="CHEBI:30616"/>
    </ligand>
</feature>
<dbReference type="InterPro" id="IPR000890">
    <property type="entry name" value="Aliphatic_acid_kin_short-chain"/>
</dbReference>
<comment type="subcellular location">
    <subcellularLocation>
        <location evidence="9">Cytoplasm</location>
    </subcellularLocation>
</comment>
<gene>
    <name evidence="9 12" type="primary">ackA</name>
    <name evidence="12" type="ORF">SSA02_11520</name>
</gene>
<comment type="similarity">
    <text evidence="1 9 10">Belongs to the acetokinase family.</text>
</comment>
<dbReference type="GO" id="GO:0005524">
    <property type="term" value="F:ATP binding"/>
    <property type="evidence" value="ECO:0007669"/>
    <property type="project" value="UniProtKB-KW"/>
</dbReference>
<name>A0A511BNS8_9PROT</name>
<comment type="subunit">
    <text evidence="9">Homodimer.</text>
</comment>
<reference evidence="12 13" key="1">
    <citation type="submission" date="2019-07" db="EMBL/GenBank/DDBJ databases">
        <title>Whole genome shotgun sequence of Swaminathania salitolerans NBRC 104436.</title>
        <authorList>
            <person name="Hosoyama A."/>
            <person name="Uohara A."/>
            <person name="Ohji S."/>
            <person name="Ichikawa N."/>
        </authorList>
    </citation>
    <scope>NUCLEOTIDE SEQUENCE [LARGE SCALE GENOMIC DNA]</scope>
    <source>
        <strain evidence="12 13">NBRC 104436</strain>
    </source>
</reference>
<feature type="binding site" evidence="9">
    <location>
        <position position="95"/>
    </location>
    <ligand>
        <name>substrate</name>
    </ligand>
</feature>
<evidence type="ECO:0000256" key="2">
    <source>
        <dbReference type="ARBA" id="ARBA00022490"/>
    </source>
</evidence>
<dbReference type="InterPro" id="IPR043129">
    <property type="entry name" value="ATPase_NBD"/>
</dbReference>
<dbReference type="Gene3D" id="3.30.420.40">
    <property type="match status" value="2"/>
</dbReference>
<comment type="caution">
    <text evidence="9">Lacks conserved residue(s) required for the propagation of feature annotation.</text>
</comment>
<evidence type="ECO:0000256" key="4">
    <source>
        <dbReference type="ARBA" id="ARBA00022723"/>
    </source>
</evidence>
<dbReference type="Proteomes" id="UP000321405">
    <property type="component" value="Unassembled WGS sequence"/>
</dbReference>
<comment type="caution">
    <text evidence="12">The sequence shown here is derived from an EMBL/GenBank/DDBJ whole genome shotgun (WGS) entry which is preliminary data.</text>
</comment>
<dbReference type="InterPro" id="IPR004372">
    <property type="entry name" value="Ac/propionate_kinase"/>
</dbReference>
<keyword evidence="13" id="KW-1185">Reference proteome</keyword>
<dbReference type="EMBL" id="BJVC01000002">
    <property type="protein sequence ID" value="GEL01989.1"/>
    <property type="molecule type" value="Genomic_DNA"/>
</dbReference>
<dbReference type="GO" id="GO:0008776">
    <property type="term" value="F:acetate kinase activity"/>
    <property type="evidence" value="ECO:0007669"/>
    <property type="project" value="UniProtKB-UniRule"/>
</dbReference>
<sequence length="400" mass="43120">MSQPRTILTLNSGSSSIKFALFGHESRGERLMSGMAEFRPGGALLSTRDASGTTERREFPETGPEGALRGEMIGHILNHVETSVAGGKLSAVGHRVVHGGAYFTGPSRIDQTALAELDALIPLAPLHQPPSIAPMRRILQDKPDLVQVACFDTSYHHTIPEIRTRLPLPASLIDGGARVYGFHGLSYDFIAQDLAARFPELARKKVLVAHIGNGASLCAMHEGLSVGTTMGLTVLDGLMMGTRCGAIDPGAILYLLQQRNLSPKEVQDTLYYRSGLLGVSGRSNDMRVLREHMSDPQTRLALDMFVERFVQQAGGLIAQMGGIDALVFTGGIGQHDSIFRRDVCKRLEWLGVQICDAANAAGETVIGTGSASVQVLIIAADEETTIFRHTQSILERIDDS</sequence>
<evidence type="ECO:0000256" key="6">
    <source>
        <dbReference type="ARBA" id="ARBA00022777"/>
    </source>
</evidence>
<dbReference type="PROSITE" id="PS01075">
    <property type="entry name" value="ACETATE_KINASE_1"/>
    <property type="match status" value="1"/>
</dbReference>
<evidence type="ECO:0000256" key="10">
    <source>
        <dbReference type="RuleBase" id="RU003835"/>
    </source>
</evidence>
<dbReference type="PANTHER" id="PTHR21060:SF21">
    <property type="entry name" value="ACETATE KINASE"/>
    <property type="match status" value="1"/>
</dbReference>
<keyword evidence="5 9" id="KW-0547">Nucleotide-binding</keyword>
<dbReference type="InterPro" id="IPR023865">
    <property type="entry name" value="Aliphatic_acid_kinase_CS"/>
</dbReference>
<accession>A0A511BNS8</accession>
<evidence type="ECO:0000313" key="12">
    <source>
        <dbReference type="EMBL" id="GEL01989.1"/>
    </source>
</evidence>
<organism evidence="12 13">
    <name type="scientific">Swaminathania salitolerans</name>
    <dbReference type="NCBI Taxonomy" id="182838"/>
    <lineage>
        <taxon>Bacteria</taxon>
        <taxon>Pseudomonadati</taxon>
        <taxon>Pseudomonadota</taxon>
        <taxon>Alphaproteobacteria</taxon>
        <taxon>Acetobacterales</taxon>
        <taxon>Acetobacteraceae</taxon>
        <taxon>Swaminathania</taxon>
    </lineage>
</organism>
<dbReference type="SUPFAM" id="SSF53067">
    <property type="entry name" value="Actin-like ATPase domain"/>
    <property type="match status" value="2"/>
</dbReference>
<evidence type="ECO:0000256" key="5">
    <source>
        <dbReference type="ARBA" id="ARBA00022741"/>
    </source>
</evidence>
<dbReference type="RefSeq" id="WP_147092986.1">
    <property type="nucleotide sequence ID" value="NZ_BJVC01000002.1"/>
</dbReference>
<dbReference type="Pfam" id="PF00871">
    <property type="entry name" value="Acetate_kinase"/>
    <property type="match status" value="1"/>
</dbReference>